<accession>A0A081BQY5</accession>
<evidence type="ECO:0000313" key="1">
    <source>
        <dbReference type="EMBL" id="GAK53816.1"/>
    </source>
</evidence>
<keyword evidence="2" id="KW-1185">Reference proteome</keyword>
<protein>
    <submittedName>
        <fullName evidence="1">Uncharacterized protein</fullName>
    </submittedName>
</protein>
<proteinExistence type="predicted"/>
<dbReference type="Proteomes" id="UP000030700">
    <property type="component" value="Unassembled WGS sequence"/>
</dbReference>
<dbReference type="EMBL" id="DF820460">
    <property type="protein sequence ID" value="GAK53816.1"/>
    <property type="molecule type" value="Genomic_DNA"/>
</dbReference>
<sequence length="147" mass="17384">MSWDILFQDTPEHINSIEDLPEDFTPGKLCSRTYLEDMLLSLFPTIDNHDKSWMVLQEDSFSIEFNSGKDDPVESLMLHVHGEEDALHVIKKICDHTGWKALDCTSGDFIDFEQNPDQGFSTWREFKDDVLRNNRINQSKKWWQFWK</sequence>
<gene>
    <name evidence="1" type="ORF">U14_05090</name>
</gene>
<reference evidence="1" key="1">
    <citation type="journal article" date="2015" name="PeerJ">
        <title>First genomic representation of candidate bacterial phylum KSB3 points to enhanced environmental sensing as a trigger of wastewater bulking.</title>
        <authorList>
            <person name="Sekiguchi Y."/>
            <person name="Ohashi A."/>
            <person name="Parks D.H."/>
            <person name="Yamauchi T."/>
            <person name="Tyson G.W."/>
            <person name="Hugenholtz P."/>
        </authorList>
    </citation>
    <scope>NUCLEOTIDE SEQUENCE [LARGE SCALE GENOMIC DNA]</scope>
</reference>
<dbReference type="AlphaFoldDB" id="A0A081BQY5"/>
<evidence type="ECO:0000313" key="2">
    <source>
        <dbReference type="Proteomes" id="UP000030700"/>
    </source>
</evidence>
<name>A0A081BQY5_9BACT</name>
<organism evidence="1">
    <name type="scientific">Candidatus Moduliflexus flocculans</name>
    <dbReference type="NCBI Taxonomy" id="1499966"/>
    <lineage>
        <taxon>Bacteria</taxon>
        <taxon>Candidatus Moduliflexota</taxon>
        <taxon>Candidatus Moduliflexia</taxon>
        <taxon>Candidatus Moduliflexales</taxon>
        <taxon>Candidatus Moduliflexaceae</taxon>
    </lineage>
</organism>
<dbReference type="HOGENOM" id="CLU_152505_0_0_0"/>